<comment type="caution">
    <text evidence="1">The sequence shown here is derived from an EMBL/GenBank/DDBJ whole genome shotgun (WGS) entry which is preliminary data.</text>
</comment>
<reference evidence="2" key="1">
    <citation type="journal article" date="2023" name="Front. Plant Sci.">
        <title>Chromosomal-level genome assembly of Melastoma candidum provides insights into trichome evolution.</title>
        <authorList>
            <person name="Zhong Y."/>
            <person name="Wu W."/>
            <person name="Sun C."/>
            <person name="Zou P."/>
            <person name="Liu Y."/>
            <person name="Dai S."/>
            <person name="Zhou R."/>
        </authorList>
    </citation>
    <scope>NUCLEOTIDE SEQUENCE [LARGE SCALE GENOMIC DNA]</scope>
</reference>
<dbReference type="Proteomes" id="UP001057402">
    <property type="component" value="Chromosome 10"/>
</dbReference>
<gene>
    <name evidence="1" type="ORF">MLD38_033072</name>
</gene>
<dbReference type="EMBL" id="CM042889">
    <property type="protein sequence ID" value="KAI4319481.1"/>
    <property type="molecule type" value="Genomic_DNA"/>
</dbReference>
<name>A0ACB9M7E9_9MYRT</name>
<keyword evidence="2" id="KW-1185">Reference proteome</keyword>
<sequence>MSKKKNPLVFLEVSIDHSPVERIVLELFADVVPKTVENFRALCTGEKGVGKSTGKPLHFKGSFFHRIIKGFMAQGGDFSRGNGTGGESIYGGKFPDENFKMSHDGPGLLSMANGGPNTNGSQFFITFKRQPHLDGKHVVFGRVIKGVDIVKRMEQAGTADGKPLHPVKIVECGEVSETKIREANGEGRINSVKGKSKRSKPSSSDDTSESRGKRRRKKPSKQTSKKKRRYSSSDSESSGSSDTDSDSQSTDPDSVSDSESMSDSSLSDASSSGGRRRKRKLTKRDKGRRSRRKSGGRKKSFKRGKRSRHKMRRRSDDSSHSDSDGSSPSRDGGKQPHSLSPVKEAFKESGKRKNGDNLSDEEGELSPKNPEFLNNGHEKKSDARNHSPNQKGEECGGSPVGRSGTEHREITMKSPSHNPGHKAPEISRNPDQEFMNRPSEDGAMKRVRKGRGFTEQFAFARRYRTPSPDDSPQRPYRYGRRNIQDWRNGRYRRRSRSPSPVRNSGGYRGRFRNRSRSRSRSHSQRRGSSPAERPISDRLKSRLGPRVDDLSPDRRRSRPRSRDSSRSSSLAAVPPKPLDKKLTSSPPASGLVSYGDLSSDS</sequence>
<evidence type="ECO:0000313" key="1">
    <source>
        <dbReference type="EMBL" id="KAI4319481.1"/>
    </source>
</evidence>
<organism evidence="1 2">
    <name type="scientific">Melastoma candidum</name>
    <dbReference type="NCBI Taxonomy" id="119954"/>
    <lineage>
        <taxon>Eukaryota</taxon>
        <taxon>Viridiplantae</taxon>
        <taxon>Streptophyta</taxon>
        <taxon>Embryophyta</taxon>
        <taxon>Tracheophyta</taxon>
        <taxon>Spermatophyta</taxon>
        <taxon>Magnoliopsida</taxon>
        <taxon>eudicotyledons</taxon>
        <taxon>Gunneridae</taxon>
        <taxon>Pentapetalae</taxon>
        <taxon>rosids</taxon>
        <taxon>malvids</taxon>
        <taxon>Myrtales</taxon>
        <taxon>Melastomataceae</taxon>
        <taxon>Melastomatoideae</taxon>
        <taxon>Melastomateae</taxon>
        <taxon>Melastoma</taxon>
    </lineage>
</organism>
<evidence type="ECO:0000313" key="2">
    <source>
        <dbReference type="Proteomes" id="UP001057402"/>
    </source>
</evidence>
<accession>A0ACB9M7E9</accession>
<proteinExistence type="predicted"/>
<protein>
    <submittedName>
        <fullName evidence="1">Uncharacterized protein</fullName>
    </submittedName>
</protein>